<evidence type="ECO:0000313" key="3">
    <source>
        <dbReference type="Proteomes" id="UP000076967"/>
    </source>
</evidence>
<dbReference type="PANTHER" id="PTHR39179">
    <property type="entry name" value="SPORE COAT PROTEIN I"/>
    <property type="match status" value="1"/>
</dbReference>
<dbReference type="InterPro" id="IPR002575">
    <property type="entry name" value="Aminoglycoside_PTrfase"/>
</dbReference>
<accession>A0A168F7U7</accession>
<dbReference type="SUPFAM" id="SSF56112">
    <property type="entry name" value="Protein kinase-like (PK-like)"/>
    <property type="match status" value="1"/>
</dbReference>
<proteinExistence type="predicted"/>
<comment type="caution">
    <text evidence="2">The sequence shown here is derived from an EMBL/GenBank/DDBJ whole genome shotgun (WGS) entry which is preliminary data.</text>
</comment>
<dbReference type="Gene3D" id="3.90.1200.10">
    <property type="match status" value="1"/>
</dbReference>
<dbReference type="Pfam" id="PF01636">
    <property type="entry name" value="APH"/>
    <property type="match status" value="1"/>
</dbReference>
<dbReference type="InterPro" id="IPR011009">
    <property type="entry name" value="Kinase-like_dom_sf"/>
</dbReference>
<dbReference type="Gene3D" id="3.30.200.20">
    <property type="entry name" value="Phosphorylase Kinase, domain 1"/>
    <property type="match status" value="1"/>
</dbReference>
<dbReference type="RefSeq" id="WP_068536726.1">
    <property type="nucleotide sequence ID" value="NZ_LVJH01000058.1"/>
</dbReference>
<dbReference type="AlphaFoldDB" id="A0A168F7U7"/>
<dbReference type="EMBL" id="LVJH01000058">
    <property type="protein sequence ID" value="OAB35945.1"/>
    <property type="molecule type" value="Genomic_DNA"/>
</dbReference>
<dbReference type="Proteomes" id="UP000076967">
    <property type="component" value="Unassembled WGS sequence"/>
</dbReference>
<dbReference type="InterPro" id="IPR047175">
    <property type="entry name" value="CotS-like"/>
</dbReference>
<gene>
    <name evidence="2" type="ORF">PGLA_21195</name>
</gene>
<dbReference type="GO" id="GO:0042601">
    <property type="term" value="C:endospore-forming forespore"/>
    <property type="evidence" value="ECO:0007669"/>
    <property type="project" value="TreeGrafter"/>
</dbReference>
<protein>
    <recommendedName>
        <fullName evidence="1">Aminoglycoside phosphotransferase domain-containing protein</fullName>
    </recommendedName>
</protein>
<organism evidence="2 3">
    <name type="scientific">Paenibacillus glacialis</name>
    <dbReference type="NCBI Taxonomy" id="494026"/>
    <lineage>
        <taxon>Bacteria</taxon>
        <taxon>Bacillati</taxon>
        <taxon>Bacillota</taxon>
        <taxon>Bacilli</taxon>
        <taxon>Bacillales</taxon>
        <taxon>Paenibacillaceae</taxon>
        <taxon>Paenibacillus</taxon>
    </lineage>
</organism>
<name>A0A168F7U7_9BACL</name>
<dbReference type="PANTHER" id="PTHR39179:SF1">
    <property type="entry name" value="SPORE COAT PROTEIN I"/>
    <property type="match status" value="1"/>
</dbReference>
<keyword evidence="3" id="KW-1185">Reference proteome</keyword>
<feature type="domain" description="Aminoglycoside phosphotransferase" evidence="1">
    <location>
        <begin position="23"/>
        <end position="227"/>
    </location>
</feature>
<evidence type="ECO:0000259" key="1">
    <source>
        <dbReference type="Pfam" id="PF01636"/>
    </source>
</evidence>
<evidence type="ECO:0000313" key="2">
    <source>
        <dbReference type="EMBL" id="OAB35945.1"/>
    </source>
</evidence>
<dbReference type="OrthoDB" id="9771902at2"/>
<sequence length="300" mass="35553">MSLTSDLEQQYGIHIIKKVKVRDVYQISTRSHGVLCLKSYNITEAEMHFITQVFAHLSQNGFRFSPRVLCTSSHSYWITREGVHYMLTNWVKGEHPRFHRSYHFKKGIRLLTKFHSIADGFNAPYIPLERIRYNQLKEHITSDRNLLEGNPKMKLMTSICNEALNNLDNATVLKAIADEEVRMAFVHGDYNYPNLVLDTSESMHMIDFDNTSLHVRMEDFSHILHRNLAWHGYEMLRWIEYYDSKRPLSKGDLHVLHTLLLVPYPILRALKQNKRNNRHHIRIPTVHRIKEYRNELKHLL</sequence>
<reference evidence="2 3" key="1">
    <citation type="submission" date="2016-03" db="EMBL/GenBank/DDBJ databases">
        <title>Draft genome sequence of Paenibacillus glacialis DSM 22343.</title>
        <authorList>
            <person name="Shin S.-K."/>
            <person name="Yi H."/>
        </authorList>
    </citation>
    <scope>NUCLEOTIDE SEQUENCE [LARGE SCALE GENOMIC DNA]</scope>
    <source>
        <strain evidence="2 3">DSM 22343</strain>
    </source>
</reference>
<dbReference type="STRING" id="494026.PGLA_21195"/>